<feature type="domain" description="CUB" evidence="5">
    <location>
        <begin position="29"/>
        <end position="144"/>
    </location>
</feature>
<dbReference type="Pfam" id="PF00431">
    <property type="entry name" value="CUB"/>
    <property type="match status" value="1"/>
</dbReference>
<dbReference type="EMBL" id="BGPR01058781">
    <property type="protein sequence ID" value="GBO34885.1"/>
    <property type="molecule type" value="Genomic_DNA"/>
</dbReference>
<keyword evidence="4" id="KW-0732">Signal</keyword>
<dbReference type="InterPro" id="IPR000859">
    <property type="entry name" value="CUB_dom"/>
</dbReference>
<feature type="signal peptide" evidence="4">
    <location>
        <begin position="1"/>
        <end position="22"/>
    </location>
</feature>
<gene>
    <name evidence="7" type="ORF">AVEN_173552_1</name>
    <name evidence="6" type="ORF">AVEN_60044_1</name>
</gene>
<keyword evidence="2" id="KW-1015">Disulfide bond</keyword>
<evidence type="ECO:0000256" key="2">
    <source>
        <dbReference type="ARBA" id="ARBA00023157"/>
    </source>
</evidence>
<comment type="caution">
    <text evidence="7">The sequence shown here is derived from an EMBL/GenBank/DDBJ whole genome shotgun (WGS) entry which is preliminary data.</text>
</comment>
<proteinExistence type="predicted"/>
<evidence type="ECO:0000256" key="4">
    <source>
        <dbReference type="SAM" id="SignalP"/>
    </source>
</evidence>
<evidence type="ECO:0000256" key="1">
    <source>
        <dbReference type="ARBA" id="ARBA00022737"/>
    </source>
</evidence>
<dbReference type="PROSITE" id="PS01180">
    <property type="entry name" value="CUB"/>
    <property type="match status" value="1"/>
</dbReference>
<dbReference type="PANTHER" id="PTHR24251">
    <property type="entry name" value="OVOCHYMASE-RELATED"/>
    <property type="match status" value="1"/>
</dbReference>
<sequence length="190" mass="21620">MVRSLFLGFVANFLLLAALAAGDEDDYQCSGVYEYDASRKGNLSSPLYGKRPQYPINLYCQYELKAPDGHRIKVTFKDFDVDVSSRCTQDQLAIYGKNYHGLLGTFCGHELPRPILSKENEIVLIFRTDFMKGGRGYLLEYESGPNMPRSAVHPTILRKIYISAQNYANDYERLVAAVATWLQQSLEREK</sequence>
<evidence type="ECO:0000313" key="6">
    <source>
        <dbReference type="EMBL" id="GBO34881.1"/>
    </source>
</evidence>
<reference evidence="7 8" key="1">
    <citation type="journal article" date="2019" name="Sci. Rep.">
        <title>Orb-weaving spider Araneus ventricosus genome elucidates the spidroin gene catalogue.</title>
        <authorList>
            <person name="Kono N."/>
            <person name="Nakamura H."/>
            <person name="Ohtoshi R."/>
            <person name="Moran D.A.P."/>
            <person name="Shinohara A."/>
            <person name="Yoshida Y."/>
            <person name="Fujiwara M."/>
            <person name="Mori M."/>
            <person name="Tomita M."/>
            <person name="Arakawa K."/>
        </authorList>
    </citation>
    <scope>NUCLEOTIDE SEQUENCE [LARGE SCALE GENOMIC DNA]</scope>
</reference>
<dbReference type="OrthoDB" id="9971251at2759"/>
<dbReference type="SMART" id="SM00042">
    <property type="entry name" value="CUB"/>
    <property type="match status" value="1"/>
</dbReference>
<dbReference type="CDD" id="cd00041">
    <property type="entry name" value="CUB"/>
    <property type="match status" value="1"/>
</dbReference>
<evidence type="ECO:0000256" key="3">
    <source>
        <dbReference type="PROSITE-ProRule" id="PRU00059"/>
    </source>
</evidence>
<accession>A0A4Y2WBN7</accession>
<evidence type="ECO:0000259" key="5">
    <source>
        <dbReference type="PROSITE" id="PS01180"/>
    </source>
</evidence>
<comment type="caution">
    <text evidence="3">Lacks conserved residue(s) required for the propagation of feature annotation.</text>
</comment>
<keyword evidence="8" id="KW-1185">Reference proteome</keyword>
<dbReference type="FunFam" id="2.60.120.290:FF:000005">
    <property type="entry name" value="Procollagen C-endopeptidase enhancer 1"/>
    <property type="match status" value="1"/>
</dbReference>
<dbReference type="SUPFAM" id="SSF49854">
    <property type="entry name" value="Spermadhesin, CUB domain"/>
    <property type="match status" value="1"/>
</dbReference>
<organism evidence="7 8">
    <name type="scientific">Araneus ventricosus</name>
    <name type="common">Orbweaver spider</name>
    <name type="synonym">Epeira ventricosa</name>
    <dbReference type="NCBI Taxonomy" id="182803"/>
    <lineage>
        <taxon>Eukaryota</taxon>
        <taxon>Metazoa</taxon>
        <taxon>Ecdysozoa</taxon>
        <taxon>Arthropoda</taxon>
        <taxon>Chelicerata</taxon>
        <taxon>Arachnida</taxon>
        <taxon>Araneae</taxon>
        <taxon>Araneomorphae</taxon>
        <taxon>Entelegynae</taxon>
        <taxon>Araneoidea</taxon>
        <taxon>Araneidae</taxon>
        <taxon>Araneus</taxon>
    </lineage>
</organism>
<dbReference type="EMBL" id="BGPR01058777">
    <property type="protein sequence ID" value="GBO34881.1"/>
    <property type="molecule type" value="Genomic_DNA"/>
</dbReference>
<keyword evidence="1" id="KW-0677">Repeat</keyword>
<protein>
    <recommendedName>
        <fullName evidence="5">CUB domain-containing protein</fullName>
    </recommendedName>
</protein>
<evidence type="ECO:0000313" key="7">
    <source>
        <dbReference type="EMBL" id="GBO34885.1"/>
    </source>
</evidence>
<feature type="chain" id="PRO_5033458754" description="CUB domain-containing protein" evidence="4">
    <location>
        <begin position="23"/>
        <end position="190"/>
    </location>
</feature>
<evidence type="ECO:0000313" key="8">
    <source>
        <dbReference type="Proteomes" id="UP000499080"/>
    </source>
</evidence>
<dbReference type="InterPro" id="IPR035914">
    <property type="entry name" value="Sperma_CUB_dom_sf"/>
</dbReference>
<dbReference type="AlphaFoldDB" id="A0A4Y2WBN7"/>
<name>A0A4Y2WBN7_ARAVE</name>
<dbReference type="PANTHER" id="PTHR24251:SF30">
    <property type="entry name" value="MEMBRANE FRIZZLED-RELATED PROTEIN"/>
    <property type="match status" value="1"/>
</dbReference>
<dbReference type="Proteomes" id="UP000499080">
    <property type="component" value="Unassembled WGS sequence"/>
</dbReference>
<dbReference type="Gene3D" id="2.60.120.290">
    <property type="entry name" value="Spermadhesin, CUB domain"/>
    <property type="match status" value="1"/>
</dbReference>